<feature type="non-terminal residue" evidence="1">
    <location>
        <position position="37"/>
    </location>
</feature>
<dbReference type="AlphaFoldDB" id="X0YT68"/>
<reference evidence="1" key="1">
    <citation type="journal article" date="2014" name="Front. Microbiol.">
        <title>High frequency of phylogenetically diverse reductive dehalogenase-homologous genes in deep subseafloor sedimentary metagenomes.</title>
        <authorList>
            <person name="Kawai M."/>
            <person name="Futagami T."/>
            <person name="Toyoda A."/>
            <person name="Takaki Y."/>
            <person name="Nishi S."/>
            <person name="Hori S."/>
            <person name="Arai W."/>
            <person name="Tsubouchi T."/>
            <person name="Morono Y."/>
            <person name="Uchiyama I."/>
            <person name="Ito T."/>
            <person name="Fujiyama A."/>
            <person name="Inagaki F."/>
            <person name="Takami H."/>
        </authorList>
    </citation>
    <scope>NUCLEOTIDE SEQUENCE</scope>
    <source>
        <strain evidence="1">Expedition CK06-06</strain>
    </source>
</reference>
<comment type="caution">
    <text evidence="1">The sequence shown here is derived from an EMBL/GenBank/DDBJ whole genome shotgun (WGS) entry which is preliminary data.</text>
</comment>
<dbReference type="EMBL" id="BARS01040827">
    <property type="protein sequence ID" value="GAG39861.1"/>
    <property type="molecule type" value="Genomic_DNA"/>
</dbReference>
<accession>X0YT68</accession>
<evidence type="ECO:0000313" key="1">
    <source>
        <dbReference type="EMBL" id="GAG39861.1"/>
    </source>
</evidence>
<proteinExistence type="predicted"/>
<protein>
    <submittedName>
        <fullName evidence="1">Uncharacterized protein</fullName>
    </submittedName>
</protein>
<name>X0YT68_9ZZZZ</name>
<organism evidence="1">
    <name type="scientific">marine sediment metagenome</name>
    <dbReference type="NCBI Taxonomy" id="412755"/>
    <lineage>
        <taxon>unclassified sequences</taxon>
        <taxon>metagenomes</taxon>
        <taxon>ecological metagenomes</taxon>
    </lineage>
</organism>
<gene>
    <name evidence="1" type="ORF">S01H1_62185</name>
</gene>
<sequence length="37" mass="4512">MSRKKGQENIFEIKWKTDLSYRYSIGKLAVKFFEELK</sequence>